<proteinExistence type="predicted"/>
<sequence length="258" mass="27861">MAWFGVGGAGCRHRAGLLGRLRPLAARFHSGGAVGVAQRTSHYAVLGITPAATASEVKAAFYRCSMKWHPDRNPGVDAAHQQFLKINEAYSVLGNEQSRHAYDRSLRLRTTTGGSGPHRSYSSAFSSSGEYASARPAPDWHAGSARAAAGGGGGGYRRPEGSYARAAAGHGHRPRSNFAEWERQHYQAMKARAEEIGKEARGSGVSARYTDFQVSAVQFWELVLVFATVFGTAWAMSSLVQSRGDRTHSSHKHSRSDE</sequence>
<dbReference type="Proteomes" id="UP001140234">
    <property type="component" value="Unassembled WGS sequence"/>
</dbReference>
<evidence type="ECO:0000313" key="2">
    <source>
        <dbReference type="Proteomes" id="UP001140234"/>
    </source>
</evidence>
<reference evidence="1" key="1">
    <citation type="submission" date="2022-07" db="EMBL/GenBank/DDBJ databases">
        <title>Phylogenomic reconstructions and comparative analyses of Kickxellomycotina fungi.</title>
        <authorList>
            <person name="Reynolds N.K."/>
            <person name="Stajich J.E."/>
            <person name="Barry K."/>
            <person name="Grigoriev I.V."/>
            <person name="Crous P."/>
            <person name="Smith M.E."/>
        </authorList>
    </citation>
    <scope>NUCLEOTIDE SEQUENCE</scope>
    <source>
        <strain evidence="1">CBS 109366</strain>
    </source>
</reference>
<dbReference type="EMBL" id="JANBUJ010000045">
    <property type="protein sequence ID" value="KAJ2775022.1"/>
    <property type="molecule type" value="Genomic_DNA"/>
</dbReference>
<accession>A0ACC1K869</accession>
<name>A0ACC1K869_9FUNG</name>
<keyword evidence="2" id="KW-1185">Reference proteome</keyword>
<evidence type="ECO:0000313" key="1">
    <source>
        <dbReference type="EMBL" id="KAJ2775022.1"/>
    </source>
</evidence>
<comment type="caution">
    <text evidence="1">The sequence shown here is derived from an EMBL/GenBank/DDBJ whole genome shotgun (WGS) entry which is preliminary data.</text>
</comment>
<organism evidence="1 2">
    <name type="scientific">Coemansia nantahalensis</name>
    <dbReference type="NCBI Taxonomy" id="2789366"/>
    <lineage>
        <taxon>Eukaryota</taxon>
        <taxon>Fungi</taxon>
        <taxon>Fungi incertae sedis</taxon>
        <taxon>Zoopagomycota</taxon>
        <taxon>Kickxellomycotina</taxon>
        <taxon>Kickxellomycetes</taxon>
        <taxon>Kickxellales</taxon>
        <taxon>Kickxellaceae</taxon>
        <taxon>Coemansia</taxon>
    </lineage>
</organism>
<protein>
    <submittedName>
        <fullName evidence="1">Uncharacterized protein</fullName>
    </submittedName>
</protein>
<gene>
    <name evidence="1" type="ORF">IWQ57_000570</name>
</gene>